<dbReference type="InterPro" id="IPR050101">
    <property type="entry name" value="CinA"/>
</dbReference>
<dbReference type="SUPFAM" id="SSF142433">
    <property type="entry name" value="CinA-like"/>
    <property type="match status" value="1"/>
</dbReference>
<dbReference type="SMART" id="SM00852">
    <property type="entry name" value="MoCF_biosynth"/>
    <property type="match status" value="1"/>
</dbReference>
<feature type="domain" description="MoaB/Mog" evidence="1">
    <location>
        <begin position="6"/>
        <end position="172"/>
    </location>
</feature>
<accession>A0A177MVX1</accession>
<organism evidence="2 3">
    <name type="scientific">Methylomonas koyamae</name>
    <dbReference type="NCBI Taxonomy" id="702114"/>
    <lineage>
        <taxon>Bacteria</taxon>
        <taxon>Pseudomonadati</taxon>
        <taxon>Pseudomonadota</taxon>
        <taxon>Gammaproteobacteria</taxon>
        <taxon>Methylococcales</taxon>
        <taxon>Methylococcaceae</taxon>
        <taxon>Methylomonas</taxon>
    </lineage>
</organism>
<dbReference type="SUPFAM" id="SSF53218">
    <property type="entry name" value="Molybdenum cofactor biosynthesis proteins"/>
    <property type="match status" value="1"/>
</dbReference>
<reference evidence="2 3" key="1">
    <citation type="submission" date="2016-03" db="EMBL/GenBank/DDBJ databases">
        <authorList>
            <person name="Ploux O."/>
        </authorList>
    </citation>
    <scope>NUCLEOTIDE SEQUENCE [LARGE SCALE GENOMIC DNA]</scope>
    <source>
        <strain evidence="2 3">R-45378</strain>
    </source>
</reference>
<dbReference type="EMBL" id="LUUJ01000144">
    <property type="protein sequence ID" value="OAI09866.1"/>
    <property type="molecule type" value="Genomic_DNA"/>
</dbReference>
<evidence type="ECO:0000259" key="1">
    <source>
        <dbReference type="SMART" id="SM00852"/>
    </source>
</evidence>
<dbReference type="Gene3D" id="3.40.980.10">
    <property type="entry name" value="MoaB/Mog-like domain"/>
    <property type="match status" value="1"/>
</dbReference>
<dbReference type="CDD" id="cd00885">
    <property type="entry name" value="cinA"/>
    <property type="match status" value="1"/>
</dbReference>
<dbReference type="Gene3D" id="3.30.70.2860">
    <property type="match status" value="1"/>
</dbReference>
<comment type="caution">
    <text evidence="2">The sequence shown here is derived from an EMBL/GenBank/DDBJ whole genome shotgun (WGS) entry which is preliminary data.</text>
</comment>
<dbReference type="Proteomes" id="UP000077857">
    <property type="component" value="Unassembled WGS sequence"/>
</dbReference>
<evidence type="ECO:0000313" key="3">
    <source>
        <dbReference type="Proteomes" id="UP000077857"/>
    </source>
</evidence>
<dbReference type="OrthoDB" id="9801454at2"/>
<evidence type="ECO:0000313" key="2">
    <source>
        <dbReference type="EMBL" id="OAI09866.1"/>
    </source>
</evidence>
<gene>
    <name evidence="2" type="ORF">A1507_22170</name>
</gene>
<dbReference type="InterPro" id="IPR001453">
    <property type="entry name" value="MoaB/Mog_dom"/>
</dbReference>
<dbReference type="PANTHER" id="PTHR13939">
    <property type="entry name" value="NICOTINAMIDE-NUCLEOTIDE AMIDOHYDROLASE PNCC"/>
    <property type="match status" value="1"/>
</dbReference>
<dbReference type="AlphaFoldDB" id="A0A177MVX1"/>
<dbReference type="InterPro" id="IPR036653">
    <property type="entry name" value="CinA-like_C"/>
</dbReference>
<dbReference type="RefSeq" id="WP_064042778.1">
    <property type="nucleotide sequence ID" value="NZ_LUUJ01000144.1"/>
</dbReference>
<dbReference type="InterPro" id="IPR036425">
    <property type="entry name" value="MoaB/Mog-like_dom_sf"/>
</dbReference>
<proteinExistence type="predicted"/>
<dbReference type="PANTHER" id="PTHR13939:SF0">
    <property type="entry name" value="NMN AMIDOHYDROLASE-LIKE PROTEIN YFAY"/>
    <property type="match status" value="1"/>
</dbReference>
<protein>
    <submittedName>
        <fullName evidence="2">Competence/damage-inducible protein A</fullName>
    </submittedName>
</protein>
<dbReference type="Pfam" id="PF00994">
    <property type="entry name" value="MoCF_biosynth"/>
    <property type="match status" value="1"/>
</dbReference>
<sequence length="401" mass="43068">MKLIAEIFSQGAEIVSGQTVDTNAAWLSQQLAELGFTLKRHTAVGDDLEDLVELFGEIAGRVDCCICTGGLGPTCDDLTAEAVSAASGLPLEFDVAAFAAIQAYYAGRQRVMPEANRKQALLPAGAVRIDNRFGTAPGFALQFRRCWFVFLPGVPFEMKQMFGDWVRADLQQRFALRPDTLVTLRCIGLGESAIQQKLEPMALPPGVVLGFRAAADEVQAKLLFPADVPEAERRRIAAEAAARIGDCVFAVDGLPDIKGDLVAVVDAALAAGAHSLAILETASHGMLAAKCLGRQWLKHAALRLHNETAGTDQECASHAANLARELQAERQTDFALVQLYRAGSGRFDDKDSGIVLYNALATPQGVVSRQSTAHGAGIHKQNQAALLALDLLRRYFQNSCL</sequence>
<name>A0A177MVX1_9GAMM</name>